<name>A0A4Q2UW50_FUSOX</name>
<evidence type="ECO:0000256" key="3">
    <source>
        <dbReference type="ARBA" id="ARBA00024226"/>
    </source>
</evidence>
<dbReference type="EMBL" id="MQTW01001288">
    <property type="protein sequence ID" value="RYC78262.1"/>
    <property type="molecule type" value="Genomic_DNA"/>
</dbReference>
<comment type="caution">
    <text evidence="8">The sequence shown here is derived from an EMBL/GenBank/DDBJ whole genome shotgun (WGS) entry which is preliminary data.</text>
</comment>
<proteinExistence type="inferred from homology"/>
<dbReference type="Gene3D" id="3.40.309.10">
    <property type="entry name" value="Aldehyde Dehydrogenase, Chain A, domain 2"/>
    <property type="match status" value="1"/>
</dbReference>
<protein>
    <recommendedName>
        <fullName evidence="3">aldehyde dehydrogenase (NAD(+))</fullName>
        <ecNumber evidence="3">1.2.1.3</ecNumber>
    </recommendedName>
</protein>
<dbReference type="InterPro" id="IPR016162">
    <property type="entry name" value="Ald_DH_N"/>
</dbReference>
<sequence>MSQFNSTNSPALKFVESKTEKTYKLYSPATDEFVADVHQAGTQDVDAAVDAAQAAFPAWRDTPVHIKAALFAKLDVLIRDNMEELWNLERMAMGRTFGFSKFEVMACAGIMAQHANIALHVHGQSSLNTPGMITFTLKQPFGVVAGFLPWNVSLIMFGMKTAPALATGNCVVIKSSEKSPLGVLKIAALFKEAGFPPGVLNIVTGSGPVTGHLVASHMKIRKIAFTGSIATGKKIMAAAATSNLKAVTLELGGKSPAIIFEDANIEKAALAVEMSIHLNSGQHCQANSRVFVHESIADEFSRVLVKMMTSRSIGDPSDKSIFQGPQGDKLQKERILSILEQGKGDGTVLCGGKAADVNGRGHFIEPTVIKGVSDTSILATEEIFGPVLILNTFKTEEEVLERANNTEYGLYSSLYTRDVERALRFAKFLEAGAVGLNCSAPTQAMDMPVSGWKQSGIGSEMFTYGVENYLQTKAVYMKYEDVPLH</sequence>
<dbReference type="Gene3D" id="3.40.605.10">
    <property type="entry name" value="Aldehyde Dehydrogenase, Chain A, domain 1"/>
    <property type="match status" value="1"/>
</dbReference>
<evidence type="ECO:0000259" key="7">
    <source>
        <dbReference type="Pfam" id="PF00171"/>
    </source>
</evidence>
<dbReference type="SUPFAM" id="SSF53720">
    <property type="entry name" value="ALDH-like"/>
    <property type="match status" value="1"/>
</dbReference>
<evidence type="ECO:0000256" key="6">
    <source>
        <dbReference type="RuleBase" id="RU003345"/>
    </source>
</evidence>
<gene>
    <name evidence="8" type="ORF">BFJ63_vAg18865</name>
</gene>
<dbReference type="Proteomes" id="UP000290540">
    <property type="component" value="Unassembled WGS sequence"/>
</dbReference>
<dbReference type="PANTHER" id="PTHR11699">
    <property type="entry name" value="ALDEHYDE DEHYDROGENASE-RELATED"/>
    <property type="match status" value="1"/>
</dbReference>
<dbReference type="GO" id="GO:0004029">
    <property type="term" value="F:aldehyde dehydrogenase (NAD+) activity"/>
    <property type="evidence" value="ECO:0007669"/>
    <property type="project" value="UniProtKB-EC"/>
</dbReference>
<feature type="active site" evidence="5">
    <location>
        <position position="250"/>
    </location>
</feature>
<evidence type="ECO:0000256" key="4">
    <source>
        <dbReference type="ARBA" id="ARBA00049194"/>
    </source>
</evidence>
<dbReference type="EC" id="1.2.1.3" evidence="3"/>
<dbReference type="PROSITE" id="PS00687">
    <property type="entry name" value="ALDEHYDE_DEHYDR_GLU"/>
    <property type="match status" value="1"/>
</dbReference>
<dbReference type="FunFam" id="3.40.309.10:FF:000012">
    <property type="entry name" value="Betaine aldehyde dehydrogenase"/>
    <property type="match status" value="1"/>
</dbReference>
<dbReference type="InterPro" id="IPR029510">
    <property type="entry name" value="Ald_DH_CS_GLU"/>
</dbReference>
<dbReference type="InterPro" id="IPR016163">
    <property type="entry name" value="Ald_DH_C"/>
</dbReference>
<dbReference type="InterPro" id="IPR015590">
    <property type="entry name" value="Aldehyde_DH_dom"/>
</dbReference>
<evidence type="ECO:0000256" key="2">
    <source>
        <dbReference type="ARBA" id="ARBA00023002"/>
    </source>
</evidence>
<dbReference type="InterPro" id="IPR016161">
    <property type="entry name" value="Ald_DH/histidinol_DH"/>
</dbReference>
<comment type="similarity">
    <text evidence="1 6">Belongs to the aldehyde dehydrogenase family.</text>
</comment>
<dbReference type="AlphaFoldDB" id="A0A4Q2UW50"/>
<reference evidence="8 9" key="1">
    <citation type="submission" date="2016-12" db="EMBL/GenBank/DDBJ databases">
        <title>Draft genome sequence of Fusarium oxysporum causing rot on Narcissus.</title>
        <authorList>
            <person name="Armitage A.D."/>
            <person name="Taylor A."/>
            <person name="Clarkson J.P."/>
            <person name="Harrison R.J."/>
            <person name="Jackson A.C."/>
        </authorList>
    </citation>
    <scope>NUCLEOTIDE SEQUENCE [LARGE SCALE GENOMIC DNA]</scope>
    <source>
        <strain evidence="8 9">N139</strain>
    </source>
</reference>
<evidence type="ECO:0000256" key="5">
    <source>
        <dbReference type="PROSITE-ProRule" id="PRU10007"/>
    </source>
</evidence>
<organism evidence="8 9">
    <name type="scientific">Fusarium oxysporum f. sp. narcissi</name>
    <dbReference type="NCBI Taxonomy" id="451672"/>
    <lineage>
        <taxon>Eukaryota</taxon>
        <taxon>Fungi</taxon>
        <taxon>Dikarya</taxon>
        <taxon>Ascomycota</taxon>
        <taxon>Pezizomycotina</taxon>
        <taxon>Sordariomycetes</taxon>
        <taxon>Hypocreomycetidae</taxon>
        <taxon>Hypocreales</taxon>
        <taxon>Nectriaceae</taxon>
        <taxon>Fusarium</taxon>
        <taxon>Fusarium oxysporum species complex</taxon>
    </lineage>
</organism>
<evidence type="ECO:0000313" key="9">
    <source>
        <dbReference type="Proteomes" id="UP000290540"/>
    </source>
</evidence>
<comment type="catalytic activity">
    <reaction evidence="4">
        <text>an aldehyde + NAD(+) + H2O = a carboxylate + NADH + 2 H(+)</text>
        <dbReference type="Rhea" id="RHEA:16185"/>
        <dbReference type="ChEBI" id="CHEBI:15377"/>
        <dbReference type="ChEBI" id="CHEBI:15378"/>
        <dbReference type="ChEBI" id="CHEBI:17478"/>
        <dbReference type="ChEBI" id="CHEBI:29067"/>
        <dbReference type="ChEBI" id="CHEBI:57540"/>
        <dbReference type="ChEBI" id="CHEBI:57945"/>
        <dbReference type="EC" id="1.2.1.3"/>
    </reaction>
</comment>
<accession>A0A4Q2UW50</accession>
<dbReference type="FunFam" id="3.40.605.10:FF:000007">
    <property type="entry name" value="NAD/NADP-dependent betaine aldehyde dehydrogenase"/>
    <property type="match status" value="1"/>
</dbReference>
<dbReference type="Pfam" id="PF00171">
    <property type="entry name" value="Aldedh"/>
    <property type="match status" value="1"/>
</dbReference>
<feature type="domain" description="Aldehyde dehydrogenase" evidence="7">
    <location>
        <begin position="14"/>
        <end position="475"/>
    </location>
</feature>
<evidence type="ECO:0000313" key="8">
    <source>
        <dbReference type="EMBL" id="RYC78262.1"/>
    </source>
</evidence>
<keyword evidence="2 6" id="KW-0560">Oxidoreductase</keyword>
<evidence type="ECO:0000256" key="1">
    <source>
        <dbReference type="ARBA" id="ARBA00009986"/>
    </source>
</evidence>